<gene>
    <name evidence="2" type="ORF">ACEWY4_024011</name>
</gene>
<feature type="region of interest" description="Disordered" evidence="1">
    <location>
        <begin position="255"/>
        <end position="296"/>
    </location>
</feature>
<evidence type="ECO:0000313" key="3">
    <source>
        <dbReference type="Proteomes" id="UP001591681"/>
    </source>
</evidence>
<organism evidence="2 3">
    <name type="scientific">Coilia grayii</name>
    <name type="common">Gray's grenadier anchovy</name>
    <dbReference type="NCBI Taxonomy" id="363190"/>
    <lineage>
        <taxon>Eukaryota</taxon>
        <taxon>Metazoa</taxon>
        <taxon>Chordata</taxon>
        <taxon>Craniata</taxon>
        <taxon>Vertebrata</taxon>
        <taxon>Euteleostomi</taxon>
        <taxon>Actinopterygii</taxon>
        <taxon>Neopterygii</taxon>
        <taxon>Teleostei</taxon>
        <taxon>Clupei</taxon>
        <taxon>Clupeiformes</taxon>
        <taxon>Clupeoidei</taxon>
        <taxon>Engraulidae</taxon>
        <taxon>Coilinae</taxon>
        <taxon>Coilia</taxon>
    </lineage>
</organism>
<evidence type="ECO:0000256" key="1">
    <source>
        <dbReference type="SAM" id="MobiDB-lite"/>
    </source>
</evidence>
<sequence>MPKPTTETIDVPPPGRWTWNDEIQGLEFSCFNAADDAKDKRKKKTLQEEVIKRQERIQQSFASSSRGRRKTAGPLALGAVFVSHLKRSAGAQVTIQHVKQVALNLLEENEAIAIPLCFLSMMKCKELDDFLAALLLYLSCYFEKTSLEMKPKPLMAEPSVTEKQVMAEACTKVDLAQKQLALRYSTLILGLGLSQKQHHMACGRSKVSWTHRDRQLYECLYRFLCYVAWVTFGRKDLRGIQEEVSRLLRSDTFNPTMKIKDPESSEGQEENKPEPKEPSLVKRYNRKSERRPALSKIVTQRSPVMVSLLPTSREDAPHLFQRALPREQSTAKLVNVEELVEQLNRQLASFSFGILGKPLEQFSRTTLLPQWSDADDGDDEDDGDNDDSVDHMQAKATSSIVASRSRANTATTRATTEGHSTTHATTKGQSTDTQYYTVCVCVCVCVHCMYVCM</sequence>
<accession>A0ABD1IZ65</accession>
<dbReference type="Pfam" id="PF14895">
    <property type="entry name" value="PPPI_inhib"/>
    <property type="match status" value="1"/>
</dbReference>
<name>A0ABD1IZ65_9TELE</name>
<comment type="caution">
    <text evidence="2">The sequence shown here is derived from an EMBL/GenBank/DDBJ whole genome shotgun (WGS) entry which is preliminary data.</text>
</comment>
<feature type="compositionally biased region" description="Acidic residues" evidence="1">
    <location>
        <begin position="373"/>
        <end position="387"/>
    </location>
</feature>
<dbReference type="Proteomes" id="UP001591681">
    <property type="component" value="Unassembled WGS sequence"/>
</dbReference>
<proteinExistence type="predicted"/>
<evidence type="ECO:0000313" key="2">
    <source>
        <dbReference type="EMBL" id="KAL2080218.1"/>
    </source>
</evidence>
<dbReference type="EMBL" id="JBHFQA010000021">
    <property type="protein sequence ID" value="KAL2080218.1"/>
    <property type="molecule type" value="Genomic_DNA"/>
</dbReference>
<dbReference type="AlphaFoldDB" id="A0ABD1IZ65"/>
<reference evidence="2 3" key="1">
    <citation type="submission" date="2024-09" db="EMBL/GenBank/DDBJ databases">
        <title>A chromosome-level genome assembly of Gray's grenadier anchovy, Coilia grayii.</title>
        <authorList>
            <person name="Fu Z."/>
        </authorList>
    </citation>
    <scope>NUCLEOTIDE SEQUENCE [LARGE SCALE GENOMIC DNA]</scope>
    <source>
        <strain evidence="2">G4</strain>
        <tissue evidence="2">Muscle</tissue>
    </source>
</reference>
<keyword evidence="3" id="KW-1185">Reference proteome</keyword>
<dbReference type="InterPro" id="IPR026142">
    <property type="entry name" value="Pro_pase_1_reg_su_36"/>
</dbReference>
<protein>
    <recommendedName>
        <fullName evidence="4">Protein phosphatase 1 regulatory subunit 36</fullName>
    </recommendedName>
</protein>
<dbReference type="PANTHER" id="PTHR21055:SF3">
    <property type="entry name" value="PROTEIN PHOSPHATASE 1 REGULATORY SUBUNIT 36"/>
    <property type="match status" value="1"/>
</dbReference>
<feature type="compositionally biased region" description="Basic and acidic residues" evidence="1">
    <location>
        <begin position="258"/>
        <end position="292"/>
    </location>
</feature>
<feature type="compositionally biased region" description="Low complexity" evidence="1">
    <location>
        <begin position="402"/>
        <end position="426"/>
    </location>
</feature>
<feature type="region of interest" description="Disordered" evidence="1">
    <location>
        <begin position="370"/>
        <end position="427"/>
    </location>
</feature>
<dbReference type="PANTHER" id="PTHR21055">
    <property type="entry name" value="PROTEIN PHOSPHATASE 1 REGULATORY SUBUNIT 36"/>
    <property type="match status" value="1"/>
</dbReference>
<evidence type="ECO:0008006" key="4">
    <source>
        <dbReference type="Google" id="ProtNLM"/>
    </source>
</evidence>